<accession>A0A511FGT0</accession>
<protein>
    <recommendedName>
        <fullName evidence="6">Chromosome condensation regulator RCC1</fullName>
    </recommendedName>
</protein>
<dbReference type="Proteomes" id="UP000321723">
    <property type="component" value="Unassembled WGS sequence"/>
</dbReference>
<evidence type="ECO:0000256" key="1">
    <source>
        <dbReference type="SAM" id="SignalP"/>
    </source>
</evidence>
<evidence type="ECO:0008006" key="6">
    <source>
        <dbReference type="Google" id="ProtNLM"/>
    </source>
</evidence>
<evidence type="ECO:0000313" key="2">
    <source>
        <dbReference type="EMBL" id="GEL48411.1"/>
    </source>
</evidence>
<dbReference type="PROSITE" id="PS50012">
    <property type="entry name" value="RCC1_3"/>
    <property type="match status" value="2"/>
</dbReference>
<dbReference type="InterPro" id="IPR000408">
    <property type="entry name" value="Reg_chr_condens"/>
</dbReference>
<dbReference type="EMBL" id="BJVQ01000079">
    <property type="protein sequence ID" value="GEL48411.1"/>
    <property type="molecule type" value="Genomic_DNA"/>
</dbReference>
<feature type="chain" id="PRO_5038307470" description="Chromosome condensation regulator RCC1" evidence="1">
    <location>
        <begin position="31"/>
        <end position="483"/>
    </location>
</feature>
<name>A0A511FGT0_9CELL</name>
<gene>
    <name evidence="2" type="ORF">CHO01_35270</name>
    <name evidence="3" type="ORF">HNR08_000094</name>
</gene>
<dbReference type="Proteomes" id="UP000564629">
    <property type="component" value="Unassembled WGS sequence"/>
</dbReference>
<evidence type="ECO:0000313" key="4">
    <source>
        <dbReference type="Proteomes" id="UP000321723"/>
    </source>
</evidence>
<dbReference type="OrthoDB" id="904022at2"/>
<dbReference type="RefSeq" id="WP_146840398.1">
    <property type="nucleotide sequence ID" value="NZ_BJVQ01000079.1"/>
</dbReference>
<reference evidence="3 5" key="2">
    <citation type="submission" date="2020-08" db="EMBL/GenBank/DDBJ databases">
        <title>Sequencing the genomes of 1000 actinobacteria strains.</title>
        <authorList>
            <person name="Klenk H.-P."/>
        </authorList>
    </citation>
    <scope>NUCLEOTIDE SEQUENCE [LARGE SCALE GENOMIC DNA]</scope>
    <source>
        <strain evidence="3 5">DSM 9581</strain>
    </source>
</reference>
<keyword evidence="4" id="KW-1185">Reference proteome</keyword>
<feature type="signal peptide" evidence="1">
    <location>
        <begin position="1"/>
        <end position="30"/>
    </location>
</feature>
<dbReference type="Gene3D" id="2.130.10.30">
    <property type="entry name" value="Regulator of chromosome condensation 1/beta-lactamase-inhibitor protein II"/>
    <property type="match status" value="2"/>
</dbReference>
<dbReference type="SUPFAM" id="SSF50985">
    <property type="entry name" value="RCC1/BLIP-II"/>
    <property type="match status" value="2"/>
</dbReference>
<dbReference type="InterPro" id="IPR009091">
    <property type="entry name" value="RCC1/BLIP-II"/>
</dbReference>
<organism evidence="2 4">
    <name type="scientific">Cellulomonas hominis</name>
    <dbReference type="NCBI Taxonomy" id="156981"/>
    <lineage>
        <taxon>Bacteria</taxon>
        <taxon>Bacillati</taxon>
        <taxon>Actinomycetota</taxon>
        <taxon>Actinomycetes</taxon>
        <taxon>Micrococcales</taxon>
        <taxon>Cellulomonadaceae</taxon>
        <taxon>Cellulomonas</taxon>
    </lineage>
</organism>
<keyword evidence="1" id="KW-0732">Signal</keyword>
<dbReference type="EMBL" id="JACHDN010000001">
    <property type="protein sequence ID" value="MBB5471358.1"/>
    <property type="molecule type" value="Genomic_DNA"/>
</dbReference>
<sequence>MTRTRSALAGLAAAALAVVAVVASTAPTTAAYTDRAEAVTDVFASPTTRFVPQQTYLAGTAAAVQDDGTIAVWGYRGNGLSGTGTTTVDSAATISLVTLPSDGHPDGARRAVRLAGVSLDNYYPADVSYSGLAALSDDGRVYTWGGNQVHNIMGRTNAVPFNRPGQVSIPGTVVDLVSSASVFMALTDTGDLYTWGYAQSRGVTGQGTATASAATPTRILTGVHSIGAGVWNGWAIRGNTVAGDATTGVLWWGWANGAGAYAGDPSGDNVTTSRSTPTRSQALSALTTTGCDAVGVVAGSPEDTCRLQSLTGHYYGSQAVLDDGTLLTWGNYVEWGTGRTDGGSAANNTPTAITLAAGVTARQVATTEDYVLVLGSDGYAYVWGRYSYSYGPHPSTGATSNANIRTPTRMTALGQVELLAGTGYSGMALRADGTLVLWGGTTQGGSHNTHRVVRNGFATTTTPTTPSQGLTALVMPGTAAASA</sequence>
<evidence type="ECO:0000313" key="3">
    <source>
        <dbReference type="EMBL" id="MBB5471358.1"/>
    </source>
</evidence>
<reference evidence="2 4" key="1">
    <citation type="submission" date="2019-07" db="EMBL/GenBank/DDBJ databases">
        <title>Whole genome shotgun sequence of Cellulomonas hominis NBRC 16055.</title>
        <authorList>
            <person name="Hosoyama A."/>
            <person name="Uohara A."/>
            <person name="Ohji S."/>
            <person name="Ichikawa N."/>
        </authorList>
    </citation>
    <scope>NUCLEOTIDE SEQUENCE [LARGE SCALE GENOMIC DNA]</scope>
    <source>
        <strain evidence="2 4">NBRC 16055</strain>
    </source>
</reference>
<dbReference type="AlphaFoldDB" id="A0A511FGT0"/>
<dbReference type="PANTHER" id="PTHR45982:SF1">
    <property type="entry name" value="REGULATOR OF CHROMOSOME CONDENSATION"/>
    <property type="match status" value="1"/>
</dbReference>
<dbReference type="InterPro" id="IPR051553">
    <property type="entry name" value="Ran_GTPase-activating"/>
</dbReference>
<proteinExistence type="predicted"/>
<dbReference type="PANTHER" id="PTHR45982">
    <property type="entry name" value="REGULATOR OF CHROMOSOME CONDENSATION"/>
    <property type="match status" value="1"/>
</dbReference>
<comment type="caution">
    <text evidence="2">The sequence shown here is derived from an EMBL/GenBank/DDBJ whole genome shotgun (WGS) entry which is preliminary data.</text>
</comment>
<evidence type="ECO:0000313" key="5">
    <source>
        <dbReference type="Proteomes" id="UP000564629"/>
    </source>
</evidence>